<gene>
    <name evidence="2" type="ORF">A5880_000567</name>
    <name evidence="1" type="ORF">A5880_002669</name>
</gene>
<evidence type="ECO:0000313" key="2">
    <source>
        <dbReference type="EMBL" id="OTO09884.1"/>
    </source>
</evidence>
<organism evidence="2">
    <name type="scientific">Candidatus Enterococcus mansonii</name>
    <dbReference type="NCBI Taxonomy" id="1834181"/>
    <lineage>
        <taxon>Bacteria</taxon>
        <taxon>Bacillati</taxon>
        <taxon>Bacillota</taxon>
        <taxon>Bacilli</taxon>
        <taxon>Lactobacillales</taxon>
        <taxon>Enterococcaceae</taxon>
        <taxon>Enterococcus</taxon>
    </lineage>
</organism>
<dbReference type="STRING" id="1834181.A5880_000567"/>
<proteinExistence type="predicted"/>
<protein>
    <submittedName>
        <fullName evidence="2">Uncharacterized protein</fullName>
    </submittedName>
</protein>
<evidence type="ECO:0000313" key="3">
    <source>
        <dbReference type="Proteomes" id="UP000195139"/>
    </source>
</evidence>
<comment type="caution">
    <text evidence="2">The sequence shown here is derived from an EMBL/GenBank/DDBJ whole genome shotgun (WGS) entry which is preliminary data.</text>
</comment>
<dbReference type="EMBL" id="NGLE02000001">
    <property type="protein sequence ID" value="MEI5995079.1"/>
    <property type="molecule type" value="Genomic_DNA"/>
</dbReference>
<name>A0A242CI15_9ENTE</name>
<reference evidence="1 3" key="2">
    <citation type="submission" date="2018-07" db="EMBL/GenBank/DDBJ databases">
        <title>The Genome Sequence of Enterococcus sp. DIV0659b.</title>
        <authorList>
            <consortium name="The Broad Institute Genomics Platform"/>
            <consortium name="The Broad Institute Genomic Center for Infectious Diseases"/>
            <person name="Earl A."/>
            <person name="Manson A."/>
            <person name="Schwartman J."/>
            <person name="Gilmore M."/>
            <person name="Abouelleil A."/>
            <person name="Cao P."/>
            <person name="Chapman S."/>
            <person name="Cusick C."/>
            <person name="Shea T."/>
            <person name="Young S."/>
            <person name="Neafsey D."/>
            <person name="Nusbaum C."/>
            <person name="Birren B."/>
        </authorList>
    </citation>
    <scope>NUCLEOTIDE SEQUENCE [LARGE SCALE GENOMIC DNA]</scope>
    <source>
        <strain evidence="1 3">4G2_DIV0659</strain>
    </source>
</reference>
<dbReference type="RefSeq" id="WP_086329499.1">
    <property type="nucleotide sequence ID" value="NZ_NGLE02000001.1"/>
</dbReference>
<evidence type="ECO:0000313" key="1">
    <source>
        <dbReference type="EMBL" id="MEI5995079.1"/>
    </source>
</evidence>
<dbReference type="Proteomes" id="UP000195139">
    <property type="component" value="Unassembled WGS sequence"/>
</dbReference>
<accession>A0A242CI15</accession>
<dbReference type="OrthoDB" id="2181385at2"/>
<dbReference type="EMBL" id="NGLE01000001">
    <property type="protein sequence ID" value="OTO09884.1"/>
    <property type="molecule type" value="Genomic_DNA"/>
</dbReference>
<dbReference type="PROSITE" id="PS51257">
    <property type="entry name" value="PROKAR_LIPOPROTEIN"/>
    <property type="match status" value="1"/>
</dbReference>
<sequence length="239" mass="27604">MEKYLRVGFFFLVSLFLVSCTAKKETIEVRKKEIDKKLIHTLVGSWVANSYDYGNYEIIYDAKGLTFNSTKLEIEYTKGNRVFTHEENDKASRYIFEVKEEEIIVFPSYEVKQSGDELAKGGDLAPIELRKTQRISKESILGSWRSIEPDFPVYIQVRATFVPNEVDLLISKSEHAEEIETIPLTFESGESELTYVNKEGTIRYSFSYYEETKMLLTSSSTKEGTEGTARPWILERVIH</sequence>
<keyword evidence="3" id="KW-1185">Reference proteome</keyword>
<dbReference type="AlphaFoldDB" id="A0A242CI15"/>
<reference evidence="2" key="1">
    <citation type="submission" date="2017-05" db="EMBL/GenBank/DDBJ databases">
        <title>The Genome Sequence of Enterococcus sp. 4G2_DIV0659.</title>
        <authorList>
            <consortium name="The Broad Institute Genomics Platform"/>
            <consortium name="The Broad Institute Genomic Center for Infectious Diseases"/>
            <person name="Earl A."/>
            <person name="Manson A."/>
            <person name="Schwartman J."/>
            <person name="Gilmore M."/>
            <person name="Abouelleil A."/>
            <person name="Cao P."/>
            <person name="Chapman S."/>
            <person name="Cusick C."/>
            <person name="Shea T."/>
            <person name="Young S."/>
            <person name="Neafsey D."/>
            <person name="Nusbaum C."/>
            <person name="Birren B."/>
        </authorList>
    </citation>
    <scope>NUCLEOTIDE SEQUENCE [LARGE SCALE GENOMIC DNA]</scope>
    <source>
        <strain evidence="2">4G2_DIV0659</strain>
    </source>
</reference>